<dbReference type="Pfam" id="PF00989">
    <property type="entry name" value="PAS"/>
    <property type="match status" value="1"/>
</dbReference>
<dbReference type="PANTHER" id="PTHR45453:SF1">
    <property type="entry name" value="PHOSPHATE REGULON SENSOR PROTEIN PHOR"/>
    <property type="match status" value="1"/>
</dbReference>
<dbReference type="GO" id="GO:0000155">
    <property type="term" value="F:phosphorelay sensor kinase activity"/>
    <property type="evidence" value="ECO:0007669"/>
    <property type="project" value="InterPro"/>
</dbReference>
<dbReference type="Gene3D" id="3.30.450.20">
    <property type="entry name" value="PAS domain"/>
    <property type="match status" value="1"/>
</dbReference>
<evidence type="ECO:0000256" key="1">
    <source>
        <dbReference type="ARBA" id="ARBA00000085"/>
    </source>
</evidence>
<dbReference type="HOGENOM" id="CLU_000445_89_2_0"/>
<protein>
    <recommendedName>
        <fullName evidence="2">histidine kinase</fullName>
        <ecNumber evidence="2">2.7.13.3</ecNumber>
    </recommendedName>
</protein>
<dbReference type="EMBL" id="HF951689">
    <property type="protein sequence ID" value="CCW35417.1"/>
    <property type="molecule type" value="Genomic_DNA"/>
</dbReference>
<dbReference type="InParanoid" id="S0EUP9"/>
<dbReference type="Gene3D" id="1.10.287.130">
    <property type="match status" value="1"/>
</dbReference>
<dbReference type="InterPro" id="IPR035965">
    <property type="entry name" value="PAS-like_dom_sf"/>
</dbReference>
<dbReference type="InterPro" id="IPR004358">
    <property type="entry name" value="Sig_transdc_His_kin-like_C"/>
</dbReference>
<dbReference type="FunFam" id="3.30.565.10:FF:000006">
    <property type="entry name" value="Sensor histidine kinase WalK"/>
    <property type="match status" value="1"/>
</dbReference>
<dbReference type="PATRIC" id="fig|1303518.3.peg.1644"/>
<dbReference type="PRINTS" id="PR00344">
    <property type="entry name" value="BCTRLSENSOR"/>
</dbReference>
<evidence type="ECO:0000256" key="6">
    <source>
        <dbReference type="ARBA" id="ARBA00023012"/>
    </source>
</evidence>
<dbReference type="SMART" id="SM00387">
    <property type="entry name" value="HATPase_c"/>
    <property type="match status" value="1"/>
</dbReference>
<dbReference type="InterPro" id="IPR000014">
    <property type="entry name" value="PAS"/>
</dbReference>
<dbReference type="InterPro" id="IPR036097">
    <property type="entry name" value="HisK_dim/P_sf"/>
</dbReference>
<dbReference type="InterPro" id="IPR003594">
    <property type="entry name" value="HATPase_dom"/>
</dbReference>
<evidence type="ECO:0000256" key="5">
    <source>
        <dbReference type="ARBA" id="ARBA00022777"/>
    </source>
</evidence>
<dbReference type="SUPFAM" id="SSF55785">
    <property type="entry name" value="PYP-like sensor domain (PAS domain)"/>
    <property type="match status" value="1"/>
</dbReference>
<dbReference type="SUPFAM" id="SSF47384">
    <property type="entry name" value="Homodimeric domain of signal transducing histidine kinase"/>
    <property type="match status" value="1"/>
</dbReference>
<evidence type="ECO:0000259" key="8">
    <source>
        <dbReference type="PROSITE" id="PS50109"/>
    </source>
</evidence>
<keyword evidence="3" id="KW-0597">Phosphoprotein</keyword>
<evidence type="ECO:0000256" key="4">
    <source>
        <dbReference type="ARBA" id="ARBA00022679"/>
    </source>
</evidence>
<dbReference type="KEGG" id="ccz:CCALI_01601"/>
<dbReference type="CDD" id="cd16922">
    <property type="entry name" value="HATPase_EvgS-ArcB-TorS-like"/>
    <property type="match status" value="1"/>
</dbReference>
<dbReference type="AlphaFoldDB" id="S0EUP9"/>
<proteinExistence type="predicted"/>
<dbReference type="InterPro" id="IPR036890">
    <property type="entry name" value="HATPase_C_sf"/>
</dbReference>
<dbReference type="CDD" id="cd00130">
    <property type="entry name" value="PAS"/>
    <property type="match status" value="1"/>
</dbReference>
<keyword evidence="4 9" id="KW-0808">Transferase</keyword>
<dbReference type="CDD" id="cd00082">
    <property type="entry name" value="HisKA"/>
    <property type="match status" value="1"/>
</dbReference>
<dbReference type="STRING" id="454171.CP488_02494"/>
<dbReference type="Gene3D" id="3.30.565.10">
    <property type="entry name" value="Histidine kinase-like ATPase, C-terminal domain"/>
    <property type="match status" value="1"/>
</dbReference>
<dbReference type="Pfam" id="PF00512">
    <property type="entry name" value="HisKA"/>
    <property type="match status" value="1"/>
</dbReference>
<evidence type="ECO:0000256" key="2">
    <source>
        <dbReference type="ARBA" id="ARBA00012438"/>
    </source>
</evidence>
<evidence type="ECO:0000256" key="3">
    <source>
        <dbReference type="ARBA" id="ARBA00022553"/>
    </source>
</evidence>
<dbReference type="Pfam" id="PF02518">
    <property type="entry name" value="HATPase_c"/>
    <property type="match status" value="1"/>
</dbReference>
<dbReference type="GO" id="GO:0006355">
    <property type="term" value="P:regulation of DNA-templated transcription"/>
    <property type="evidence" value="ECO:0007669"/>
    <property type="project" value="InterPro"/>
</dbReference>
<evidence type="ECO:0000256" key="7">
    <source>
        <dbReference type="ARBA" id="ARBA00023136"/>
    </source>
</evidence>
<dbReference type="GO" id="GO:0005886">
    <property type="term" value="C:plasma membrane"/>
    <property type="evidence" value="ECO:0007669"/>
    <property type="project" value="TreeGrafter"/>
</dbReference>
<evidence type="ECO:0000313" key="9">
    <source>
        <dbReference type="EMBL" id="CCW35417.1"/>
    </source>
</evidence>
<accession>S0EUP9</accession>
<keyword evidence="7" id="KW-0472">Membrane</keyword>
<dbReference type="GO" id="GO:0004721">
    <property type="term" value="F:phosphoprotein phosphatase activity"/>
    <property type="evidence" value="ECO:0007669"/>
    <property type="project" value="TreeGrafter"/>
</dbReference>
<gene>
    <name evidence="9" type="ORF">CCALI_01601</name>
</gene>
<dbReference type="PROSITE" id="PS50109">
    <property type="entry name" value="HIS_KIN"/>
    <property type="match status" value="1"/>
</dbReference>
<dbReference type="InterPro" id="IPR003661">
    <property type="entry name" value="HisK_dim/P_dom"/>
</dbReference>
<keyword evidence="5" id="KW-0418">Kinase</keyword>
<dbReference type="Proteomes" id="UP000014227">
    <property type="component" value="Chromosome I"/>
</dbReference>
<dbReference type="InterPro" id="IPR050351">
    <property type="entry name" value="BphY/WalK/GraS-like"/>
</dbReference>
<dbReference type="FunFam" id="1.10.287.130:FF:000001">
    <property type="entry name" value="Two-component sensor histidine kinase"/>
    <property type="match status" value="1"/>
</dbReference>
<dbReference type="PANTHER" id="PTHR45453">
    <property type="entry name" value="PHOSPHATE REGULON SENSOR PROTEIN PHOR"/>
    <property type="match status" value="1"/>
</dbReference>
<keyword evidence="6" id="KW-0902">Two-component regulatory system</keyword>
<dbReference type="GO" id="GO:0016036">
    <property type="term" value="P:cellular response to phosphate starvation"/>
    <property type="evidence" value="ECO:0007669"/>
    <property type="project" value="TreeGrafter"/>
</dbReference>
<keyword evidence="10" id="KW-1185">Reference proteome</keyword>
<name>S0EUP9_CHTCT</name>
<reference evidence="10" key="1">
    <citation type="submission" date="2013-03" db="EMBL/GenBank/DDBJ databases">
        <title>Genome sequence of Chthonomonas calidirosea, the first sequenced genome from the Armatimonadetes phylum (formally candidate division OP10).</title>
        <authorList>
            <person name="Lee K.C.Y."/>
            <person name="Morgan X.C."/>
            <person name="Dunfield P.F."/>
            <person name="Tamas I."/>
            <person name="Houghton K.M."/>
            <person name="Vyssotski M."/>
            <person name="Ryan J.L.J."/>
            <person name="Lagutin K."/>
            <person name="McDonald I.R."/>
            <person name="Stott M.B."/>
        </authorList>
    </citation>
    <scope>NUCLEOTIDE SEQUENCE [LARGE SCALE GENOMIC DNA]</scope>
    <source>
        <strain evidence="10">DSM 23976 / ICMP 18418 / T49</strain>
    </source>
</reference>
<dbReference type="eggNOG" id="COG5002">
    <property type="taxonomic scope" value="Bacteria"/>
</dbReference>
<dbReference type="InterPro" id="IPR013767">
    <property type="entry name" value="PAS_fold"/>
</dbReference>
<comment type="catalytic activity">
    <reaction evidence="1">
        <text>ATP + protein L-histidine = ADP + protein N-phospho-L-histidine.</text>
        <dbReference type="EC" id="2.7.13.3"/>
    </reaction>
</comment>
<evidence type="ECO:0000313" key="10">
    <source>
        <dbReference type="Proteomes" id="UP000014227"/>
    </source>
</evidence>
<organism evidence="9 10">
    <name type="scientific">Chthonomonas calidirosea (strain DSM 23976 / ICMP 18418 / T49)</name>
    <dbReference type="NCBI Taxonomy" id="1303518"/>
    <lineage>
        <taxon>Bacteria</taxon>
        <taxon>Bacillati</taxon>
        <taxon>Armatimonadota</taxon>
        <taxon>Chthonomonadia</taxon>
        <taxon>Chthonomonadales</taxon>
        <taxon>Chthonomonadaceae</taxon>
        <taxon>Chthonomonas</taxon>
    </lineage>
</organism>
<sequence length="351" mass="39608">MDAFLLEPLLQELEIGVLLVDEKRRIRRDNAAARKMLGAPDAGLVGRTLLEATLSYDMLELLQLARNRLEPQEGEIRYREATGRILKVRVIPLYHSPTPNDETKTLFFLILLEDVTTLRHLETVRRDFVANVSHELHTPLTSIRAIAETLRDGALQDPDVADRFIGIILGEVERLTRILSDLLVLSRAESQPVQRVSFDLAEMIRDVVERFQKQAERHGVSLQCLLETSLPISADRDQMEQVLVNLIDNAIKYNREGGQVEVCARKTEMEIAVEVRDTGIGILSQDLPRIWERFYRADKARSRRTGGTGLGLSIVKHIIEAHGGQVGVQSEYGRGSTFSFRLPLLTTAEKS</sequence>
<dbReference type="EC" id="2.7.13.3" evidence="2"/>
<feature type="domain" description="Histidine kinase" evidence="8">
    <location>
        <begin position="131"/>
        <end position="346"/>
    </location>
</feature>
<dbReference type="SMART" id="SM00388">
    <property type="entry name" value="HisKA"/>
    <property type="match status" value="1"/>
</dbReference>
<dbReference type="OrthoDB" id="9813151at2"/>
<dbReference type="InterPro" id="IPR005467">
    <property type="entry name" value="His_kinase_dom"/>
</dbReference>
<dbReference type="SUPFAM" id="SSF55874">
    <property type="entry name" value="ATPase domain of HSP90 chaperone/DNA topoisomerase II/histidine kinase"/>
    <property type="match status" value="1"/>
</dbReference>
<dbReference type="NCBIfam" id="TIGR00229">
    <property type="entry name" value="sensory_box"/>
    <property type="match status" value="1"/>
</dbReference>